<evidence type="ECO:0000313" key="13">
    <source>
        <dbReference type="WBParaSite" id="SSLN_0000910801-mRNA-1"/>
    </source>
</evidence>
<evidence type="ECO:0000313" key="11">
    <source>
        <dbReference type="EMBL" id="VDL95156.1"/>
    </source>
</evidence>
<comment type="similarity">
    <text evidence="8">Belongs to the G-protein coupled receptor 1 family.</text>
</comment>
<dbReference type="InterPro" id="IPR017452">
    <property type="entry name" value="GPCR_Rhodpsn_7TM"/>
</dbReference>
<feature type="domain" description="G-protein coupled receptors family 1 profile" evidence="10">
    <location>
        <begin position="63"/>
        <end position="309"/>
    </location>
</feature>
<evidence type="ECO:0000256" key="2">
    <source>
        <dbReference type="ARBA" id="ARBA00004370"/>
    </source>
</evidence>
<keyword evidence="12" id="KW-1185">Reference proteome</keyword>
<reference evidence="11 12" key="2">
    <citation type="submission" date="2018-11" db="EMBL/GenBank/DDBJ databases">
        <authorList>
            <consortium name="Pathogen Informatics"/>
        </authorList>
    </citation>
    <scope>NUCLEOTIDE SEQUENCE [LARGE SCALE GENOMIC DNA]</scope>
    <source>
        <strain evidence="11 12">NST_G2</strain>
    </source>
</reference>
<dbReference type="PROSITE" id="PS50262">
    <property type="entry name" value="G_PROTEIN_RECEP_F1_2"/>
    <property type="match status" value="1"/>
</dbReference>
<dbReference type="EMBL" id="UYSU01034842">
    <property type="protein sequence ID" value="VDL95156.1"/>
    <property type="molecule type" value="Genomic_DNA"/>
</dbReference>
<dbReference type="InterPro" id="IPR000276">
    <property type="entry name" value="GPCR_Rhodpsn"/>
</dbReference>
<dbReference type="Gene3D" id="1.20.1070.10">
    <property type="entry name" value="Rhodopsin 7-helix transmembrane proteins"/>
    <property type="match status" value="1"/>
</dbReference>
<dbReference type="PRINTS" id="PR00237">
    <property type="entry name" value="GPCRRHODOPSN"/>
</dbReference>
<accession>A0A183SX23</accession>
<dbReference type="Pfam" id="PF00001">
    <property type="entry name" value="7tm_1"/>
    <property type="match status" value="1"/>
</dbReference>
<evidence type="ECO:0000256" key="8">
    <source>
        <dbReference type="RuleBase" id="RU000688"/>
    </source>
</evidence>
<dbReference type="WBParaSite" id="SSLN_0000910801-mRNA-1">
    <property type="protein sequence ID" value="SSLN_0000910801-mRNA-1"/>
    <property type="gene ID" value="SSLN_0000910801"/>
</dbReference>
<dbReference type="AlphaFoldDB" id="A0A183SX23"/>
<keyword evidence="4 8" id="KW-0812">Transmembrane</keyword>
<dbReference type="InterPro" id="IPR002120">
    <property type="entry name" value="TRH_rcpt_1"/>
</dbReference>
<dbReference type="GO" id="GO:0016020">
    <property type="term" value="C:membrane"/>
    <property type="evidence" value="ECO:0007669"/>
    <property type="project" value="UniProtKB-SubCell"/>
</dbReference>
<keyword evidence="8" id="KW-0807">Transducer</keyword>
<comment type="function">
    <text evidence="1">Receptor for thyrotropin-releasing hormone (TRH). Upon ligand binding, this G-protein-coupled receptor triggers activation of the phosphatidylinositol (IP3)-calcium-protein kinase C (PKC) pathway.</text>
</comment>
<evidence type="ECO:0000256" key="7">
    <source>
        <dbReference type="ARBA" id="ARBA00032251"/>
    </source>
</evidence>
<evidence type="ECO:0000256" key="4">
    <source>
        <dbReference type="ARBA" id="ARBA00022692"/>
    </source>
</evidence>
<dbReference type="Proteomes" id="UP000275846">
    <property type="component" value="Unassembled WGS sequence"/>
</dbReference>
<keyword evidence="6 9" id="KW-0472">Membrane</keyword>
<dbReference type="PANTHER" id="PTHR46061">
    <property type="entry name" value="THYROTROPIN-RELEASING HORMONE RECEPTOR"/>
    <property type="match status" value="1"/>
</dbReference>
<reference evidence="13" key="1">
    <citation type="submission" date="2016-06" db="UniProtKB">
        <authorList>
            <consortium name="WormBaseParasite"/>
        </authorList>
    </citation>
    <scope>IDENTIFICATION</scope>
</reference>
<organism evidence="13">
    <name type="scientific">Schistocephalus solidus</name>
    <name type="common">Tapeworm</name>
    <dbReference type="NCBI Taxonomy" id="70667"/>
    <lineage>
        <taxon>Eukaryota</taxon>
        <taxon>Metazoa</taxon>
        <taxon>Spiralia</taxon>
        <taxon>Lophotrochozoa</taxon>
        <taxon>Platyhelminthes</taxon>
        <taxon>Cestoda</taxon>
        <taxon>Eucestoda</taxon>
        <taxon>Diphyllobothriidea</taxon>
        <taxon>Diphyllobothriidae</taxon>
        <taxon>Schistocephalus</taxon>
    </lineage>
</organism>
<feature type="transmembrane region" description="Helical" evidence="9">
    <location>
        <begin position="165"/>
        <end position="186"/>
    </location>
</feature>
<protein>
    <recommendedName>
        <fullName evidence="3">Thyrotropin-releasing hormone receptor</fullName>
    </recommendedName>
    <alternativeName>
        <fullName evidence="7">Thyroliberin receptor</fullName>
    </alternativeName>
</protein>
<evidence type="ECO:0000256" key="9">
    <source>
        <dbReference type="SAM" id="Phobius"/>
    </source>
</evidence>
<proteinExistence type="inferred from homology"/>
<dbReference type="PRINTS" id="PR00751">
    <property type="entry name" value="THYROLIBRINR"/>
</dbReference>
<gene>
    <name evidence="11" type="ORF">SSLN_LOCUS8771</name>
</gene>
<dbReference type="OrthoDB" id="5987936at2759"/>
<feature type="transmembrane region" description="Helical" evidence="9">
    <location>
        <begin position="125"/>
        <end position="144"/>
    </location>
</feature>
<evidence type="ECO:0000313" key="12">
    <source>
        <dbReference type="Proteomes" id="UP000275846"/>
    </source>
</evidence>
<keyword evidence="5 9" id="KW-1133">Transmembrane helix</keyword>
<evidence type="ECO:0000256" key="6">
    <source>
        <dbReference type="ARBA" id="ARBA00023136"/>
    </source>
</evidence>
<keyword evidence="8" id="KW-0297">G-protein coupled receptor</keyword>
<keyword evidence="8" id="KW-0675">Receptor</keyword>
<evidence type="ECO:0000259" key="10">
    <source>
        <dbReference type="PROSITE" id="PS50262"/>
    </source>
</evidence>
<dbReference type="STRING" id="70667.A0A183SX23"/>
<feature type="transmembrane region" description="Helical" evidence="9">
    <location>
        <begin position="45"/>
        <end position="72"/>
    </location>
</feature>
<name>A0A183SX23_SCHSO</name>
<dbReference type="GO" id="GO:0004997">
    <property type="term" value="F:thyrotropin-releasing hormone receptor activity"/>
    <property type="evidence" value="ECO:0007669"/>
    <property type="project" value="InterPro"/>
</dbReference>
<comment type="subcellular location">
    <subcellularLocation>
        <location evidence="2">Membrane</location>
    </subcellularLocation>
</comment>
<evidence type="ECO:0000256" key="3">
    <source>
        <dbReference type="ARBA" id="ARBA00018873"/>
    </source>
</evidence>
<dbReference type="SUPFAM" id="SSF81321">
    <property type="entry name" value="Family A G protein-coupled receptor-like"/>
    <property type="match status" value="1"/>
</dbReference>
<evidence type="ECO:0000256" key="5">
    <source>
        <dbReference type="ARBA" id="ARBA00022989"/>
    </source>
</evidence>
<evidence type="ECO:0000256" key="1">
    <source>
        <dbReference type="ARBA" id="ARBA00004100"/>
    </source>
</evidence>
<feature type="transmembrane region" description="Helical" evidence="9">
    <location>
        <begin position="84"/>
        <end position="105"/>
    </location>
</feature>
<dbReference type="PROSITE" id="PS00237">
    <property type="entry name" value="G_PROTEIN_RECEP_F1_1"/>
    <property type="match status" value="1"/>
</dbReference>
<feature type="transmembrane region" description="Helical" evidence="9">
    <location>
        <begin position="213"/>
        <end position="235"/>
    </location>
</feature>
<sequence length="309" mass="35327">MFPNTSYTLFPSIDAATETQDLLSNSTSTSSKTLLLPPLYYSLPFQILGTIAAILILSVGLSGNILVIVVILWSSKMRTPTNCYLVSLSFSDLLFLLNATAPLIWELYVMIQEWKLGLHACRVIVAIQYLSVDASALSMAAFSVERWVAICHPMRAQTLCSVNRALKIIAGIWIFCAAYNLVWLFTLETQTVRYRMGTYEKCTFKYARVYYGIVYLLDFLLFYALPLGLIFAMYLQITFQLFTINRPTWFLKGKRKDDESEDSGKMIRRRFQRPSLRKINPMDPIQTRGQLCMTNRLGSRAVHSRKQVI</sequence>
<dbReference type="PANTHER" id="PTHR46061:SF3">
    <property type="entry name" value="THYROTROPIN-RELEASING HORMONE RECEPTOR"/>
    <property type="match status" value="1"/>
</dbReference>